<evidence type="ECO:0000256" key="6">
    <source>
        <dbReference type="ARBA" id="ARBA00023136"/>
    </source>
</evidence>
<sequence length="506" mass="52134">MILALVAVPVLVPLLAAGLSLIVSASTDRQRTVTLTALALVLADAVALLVVVERDGTVVVAAGDWAPPVGIVLVADLLATMLLALAVLVALAVLLFAVGQDNADRGPGITVPYHPSYLVLVAGIALAFLAGDLFNLFVAFEMLLSASYVLITLDAGPGRVRAGMTYVITSLTSSLLFITALGLVYSAAGTVNLADLAVQAERLPPGLRTALSLMLLVVFGIKAAVVPLHFWLPDSYPTAPAPITAVFAALLTKVGVYAMVRTESLVFPREGAWWVATVLAVATMLVGILGAVAQDDINRLLSFTLVGHVGFMIFGLALSDVAGLTGTILYILHHITVQATLFLVAGLIVNAAGTAELSRMERGEGARRVHPLTGLLFLIGALSMAGVPPLSGFIAKFALLRAAAAHGGVAAWLLAGAGLVTSILTLYAMVRVWRGAFAPGQGDPLPLRGRPGMMLTMSAAVAMGLTGLGLAVAAGPLADLGERAATELVEPGGYRTAVLTGEREGR</sequence>
<reference evidence="10 11" key="1">
    <citation type="submission" date="2024-06" db="EMBL/GenBank/DDBJ databases">
        <title>The Natural Products Discovery Center: Release of the First 8490 Sequenced Strains for Exploring Actinobacteria Biosynthetic Diversity.</title>
        <authorList>
            <person name="Kalkreuter E."/>
            <person name="Kautsar S.A."/>
            <person name="Yang D."/>
            <person name="Bader C.D."/>
            <person name="Teijaro C.N."/>
            <person name="Fluegel L."/>
            <person name="Davis C.M."/>
            <person name="Simpson J.R."/>
            <person name="Lauterbach L."/>
            <person name="Steele A.D."/>
            <person name="Gui C."/>
            <person name="Meng S."/>
            <person name="Li G."/>
            <person name="Viehrig K."/>
            <person name="Ye F."/>
            <person name="Su P."/>
            <person name="Kiefer A.F."/>
            <person name="Nichols A."/>
            <person name="Cepeda A.J."/>
            <person name="Yan W."/>
            <person name="Fan B."/>
            <person name="Jiang Y."/>
            <person name="Adhikari A."/>
            <person name="Zheng C.-J."/>
            <person name="Schuster L."/>
            <person name="Cowan T.M."/>
            <person name="Smanski M.J."/>
            <person name="Chevrette M.G."/>
            <person name="De Carvalho L.P.S."/>
            <person name="Shen B."/>
        </authorList>
    </citation>
    <scope>NUCLEOTIDE SEQUENCE [LARGE SCALE GENOMIC DNA]</scope>
    <source>
        <strain evidence="10 11">NPDC038104</strain>
    </source>
</reference>
<dbReference type="PRINTS" id="PR01437">
    <property type="entry name" value="NUOXDRDTASE4"/>
</dbReference>
<feature type="transmembrane region" description="Helical" evidence="8">
    <location>
        <begin position="272"/>
        <end position="293"/>
    </location>
</feature>
<evidence type="ECO:0000313" key="11">
    <source>
        <dbReference type="Proteomes" id="UP001550850"/>
    </source>
</evidence>
<dbReference type="Proteomes" id="UP001550850">
    <property type="component" value="Unassembled WGS sequence"/>
</dbReference>
<feature type="transmembrane region" description="Helical" evidence="8">
    <location>
        <begin position="118"/>
        <end position="151"/>
    </location>
</feature>
<evidence type="ECO:0000256" key="1">
    <source>
        <dbReference type="ARBA" id="ARBA00004651"/>
    </source>
</evidence>
<feature type="transmembrane region" description="Helical" evidence="8">
    <location>
        <begin position="411"/>
        <end position="433"/>
    </location>
</feature>
<feature type="transmembrane region" description="Helical" evidence="8">
    <location>
        <begin position="35"/>
        <end position="52"/>
    </location>
</feature>
<dbReference type="InterPro" id="IPR003918">
    <property type="entry name" value="NADH_UbQ_OxRdtase"/>
</dbReference>
<proteinExistence type="inferred from homology"/>
<dbReference type="Pfam" id="PF00361">
    <property type="entry name" value="Proton_antipo_M"/>
    <property type="match status" value="1"/>
</dbReference>
<feature type="transmembrane region" description="Helical" evidence="8">
    <location>
        <begin position="239"/>
        <end position="260"/>
    </location>
</feature>
<dbReference type="PANTHER" id="PTHR42703:SF1">
    <property type="entry name" value="NA(+)_H(+) ANTIPORTER SUBUNIT D1"/>
    <property type="match status" value="1"/>
</dbReference>
<feature type="transmembrane region" description="Helical" evidence="8">
    <location>
        <begin position="163"/>
        <end position="187"/>
    </location>
</feature>
<dbReference type="InterPro" id="IPR001750">
    <property type="entry name" value="ND/Mrp_TM"/>
</dbReference>
<dbReference type="RefSeq" id="WP_108952201.1">
    <property type="nucleotide sequence ID" value="NZ_BEVZ01000002.1"/>
</dbReference>
<evidence type="ECO:0000256" key="7">
    <source>
        <dbReference type="RuleBase" id="RU000320"/>
    </source>
</evidence>
<dbReference type="NCBIfam" id="NF009308">
    <property type="entry name" value="PRK12665.1"/>
    <property type="match status" value="1"/>
</dbReference>
<feature type="transmembrane region" description="Helical" evidence="8">
    <location>
        <begin position="374"/>
        <end position="399"/>
    </location>
</feature>
<keyword evidence="11" id="KW-1185">Reference proteome</keyword>
<feature type="transmembrane region" description="Helical" evidence="8">
    <location>
        <begin position="73"/>
        <end position="98"/>
    </location>
</feature>
<evidence type="ECO:0000256" key="2">
    <source>
        <dbReference type="ARBA" id="ARBA00005346"/>
    </source>
</evidence>
<evidence type="ECO:0000256" key="4">
    <source>
        <dbReference type="ARBA" id="ARBA00022692"/>
    </source>
</evidence>
<evidence type="ECO:0000256" key="5">
    <source>
        <dbReference type="ARBA" id="ARBA00022989"/>
    </source>
</evidence>
<evidence type="ECO:0000259" key="9">
    <source>
        <dbReference type="Pfam" id="PF00361"/>
    </source>
</evidence>
<keyword evidence="3" id="KW-1003">Cell membrane</keyword>
<evidence type="ECO:0000256" key="3">
    <source>
        <dbReference type="ARBA" id="ARBA00022475"/>
    </source>
</evidence>
<feature type="transmembrane region" description="Helical" evidence="8">
    <location>
        <begin position="300"/>
        <end position="319"/>
    </location>
</feature>
<keyword evidence="5 8" id="KW-1133">Transmembrane helix</keyword>
<gene>
    <name evidence="10" type="ORF">AB0E65_14130</name>
</gene>
<feature type="transmembrane region" description="Helical" evidence="8">
    <location>
        <begin position="331"/>
        <end position="353"/>
    </location>
</feature>
<comment type="similarity">
    <text evidence="2">Belongs to the CPA3 antiporters (TC 2.A.63) subunit D family.</text>
</comment>
<keyword evidence="6 8" id="KW-0472">Membrane</keyword>
<name>A0ABV2YHY7_9ACTN</name>
<dbReference type="PANTHER" id="PTHR42703">
    <property type="entry name" value="NADH DEHYDROGENASE"/>
    <property type="match status" value="1"/>
</dbReference>
<feature type="transmembrane region" description="Helical" evidence="8">
    <location>
        <begin position="207"/>
        <end position="232"/>
    </location>
</feature>
<feature type="transmembrane region" description="Helical" evidence="8">
    <location>
        <begin position="454"/>
        <end position="474"/>
    </location>
</feature>
<evidence type="ECO:0000256" key="8">
    <source>
        <dbReference type="SAM" id="Phobius"/>
    </source>
</evidence>
<dbReference type="EMBL" id="JBEZUR010000018">
    <property type="protein sequence ID" value="MEU3555335.1"/>
    <property type="molecule type" value="Genomic_DNA"/>
</dbReference>
<keyword evidence="4 7" id="KW-0812">Transmembrane</keyword>
<protein>
    <submittedName>
        <fullName evidence="10">Na+/H+ antiporter subunit D</fullName>
    </submittedName>
</protein>
<organism evidence="10 11">
    <name type="scientific">Streptomyces fragilis</name>
    <dbReference type="NCBI Taxonomy" id="67301"/>
    <lineage>
        <taxon>Bacteria</taxon>
        <taxon>Bacillati</taxon>
        <taxon>Actinomycetota</taxon>
        <taxon>Actinomycetes</taxon>
        <taxon>Kitasatosporales</taxon>
        <taxon>Streptomycetaceae</taxon>
        <taxon>Streptomyces</taxon>
    </lineage>
</organism>
<comment type="subcellular location">
    <subcellularLocation>
        <location evidence="1">Cell membrane</location>
        <topology evidence="1">Multi-pass membrane protein</topology>
    </subcellularLocation>
    <subcellularLocation>
        <location evidence="7">Membrane</location>
        <topology evidence="7">Multi-pass membrane protein</topology>
    </subcellularLocation>
</comment>
<dbReference type="InterPro" id="IPR050586">
    <property type="entry name" value="CPA3_Na-H_Antiporter_D"/>
</dbReference>
<accession>A0ABV2YHY7</accession>
<comment type="caution">
    <text evidence="10">The sequence shown here is derived from an EMBL/GenBank/DDBJ whole genome shotgun (WGS) entry which is preliminary data.</text>
</comment>
<feature type="domain" description="NADH:quinone oxidoreductase/Mrp antiporter transmembrane" evidence="9">
    <location>
        <begin position="130"/>
        <end position="424"/>
    </location>
</feature>
<evidence type="ECO:0000313" key="10">
    <source>
        <dbReference type="EMBL" id="MEU3555335.1"/>
    </source>
</evidence>